<evidence type="ECO:0000256" key="1">
    <source>
        <dbReference type="ARBA" id="ARBA00001954"/>
    </source>
</evidence>
<dbReference type="EMBL" id="UINC01004208">
    <property type="protein sequence ID" value="SVA12610.1"/>
    <property type="molecule type" value="Genomic_DNA"/>
</dbReference>
<organism evidence="6">
    <name type="scientific">marine metagenome</name>
    <dbReference type="NCBI Taxonomy" id="408172"/>
    <lineage>
        <taxon>unclassified sequences</taxon>
        <taxon>metagenomes</taxon>
        <taxon>ecological metagenomes</taxon>
    </lineage>
</organism>
<accession>A0A381T8U8</accession>
<gene>
    <name evidence="6" type="ORF">METZ01_LOCUS65464</name>
</gene>
<reference evidence="6" key="1">
    <citation type="submission" date="2018-05" db="EMBL/GenBank/DDBJ databases">
        <authorList>
            <person name="Lanie J.A."/>
            <person name="Ng W.-L."/>
            <person name="Kazmierczak K.M."/>
            <person name="Andrzejewski T.M."/>
            <person name="Davidsen T.M."/>
            <person name="Wayne K.J."/>
            <person name="Tettelin H."/>
            <person name="Glass J.I."/>
            <person name="Rusch D."/>
            <person name="Podicherti R."/>
            <person name="Tsui H.-C.T."/>
            <person name="Winkler M.E."/>
        </authorList>
    </citation>
    <scope>NUCLEOTIDE SEQUENCE</scope>
</reference>
<proteinExistence type="inferred from homology"/>
<dbReference type="Pfam" id="PF03055">
    <property type="entry name" value="RPE65"/>
    <property type="match status" value="1"/>
</dbReference>
<keyword evidence="5" id="KW-0408">Iron</keyword>
<name>A0A381T8U8_9ZZZZ</name>
<evidence type="ECO:0000313" key="6">
    <source>
        <dbReference type="EMBL" id="SVA12610.1"/>
    </source>
</evidence>
<dbReference type="AlphaFoldDB" id="A0A381T8U8"/>
<evidence type="ECO:0000256" key="4">
    <source>
        <dbReference type="ARBA" id="ARBA00023002"/>
    </source>
</evidence>
<dbReference type="GO" id="GO:0046872">
    <property type="term" value="F:metal ion binding"/>
    <property type="evidence" value="ECO:0007669"/>
    <property type="project" value="UniProtKB-KW"/>
</dbReference>
<comment type="similarity">
    <text evidence="2">Belongs to the carotenoid oxygenase family.</text>
</comment>
<keyword evidence="3" id="KW-0479">Metal-binding</keyword>
<dbReference type="GO" id="GO:0016121">
    <property type="term" value="P:carotene catabolic process"/>
    <property type="evidence" value="ECO:0007669"/>
    <property type="project" value="TreeGrafter"/>
</dbReference>
<comment type="cofactor">
    <cofactor evidence="1">
        <name>Fe(2+)</name>
        <dbReference type="ChEBI" id="CHEBI:29033"/>
    </cofactor>
</comment>
<evidence type="ECO:0000256" key="5">
    <source>
        <dbReference type="ARBA" id="ARBA00023004"/>
    </source>
</evidence>
<sequence>MTRPYPNNDFLKGNFAPLRMECDLNDLIVEGEIPKEIYGSYYRNGPDPQFAPLGDEYHWFAGDGMIHAFHFENGCVSYKNRWARTSKWNQERKAGRSLINPLNPMEVDPEWDPSNDNGTANTSIVFHAGKLLALEEGHLPFELDPISLESKGSHNYNNKLLSPMTAHPKIDPITGHMHSFSYTVGELLSPRMSYFEVDRNGSLVKYEEFDAPYSSMVHDFMVTSEHVIFPIFPLSMDMQRAMEGKPPIAWEPDKGTHIGVMPKEGSVEDIKWYTDDPCFVFHPMNAYTEGNKIIADVMQFEEPPLFPHVDGSMGDPKKAEAKLNRWEIDLSSNSSNIKKSYLDEDLGEFPRVDERYAMLKYRHGYYATGIGDHLGGAGLNSIAHFDHISGKKHFSTPSKNDAVGEPVFIPKNQDAEEGDGYLIATAYRGEENRSDLLILDAQNVGAGPIATAKLPHRIPFGFHGNWRPGN</sequence>
<evidence type="ECO:0000256" key="2">
    <source>
        <dbReference type="ARBA" id="ARBA00006787"/>
    </source>
</evidence>
<evidence type="ECO:0000256" key="3">
    <source>
        <dbReference type="ARBA" id="ARBA00022723"/>
    </source>
</evidence>
<keyword evidence="4" id="KW-0560">Oxidoreductase</keyword>
<dbReference type="GO" id="GO:0010436">
    <property type="term" value="F:carotenoid dioxygenase activity"/>
    <property type="evidence" value="ECO:0007669"/>
    <property type="project" value="TreeGrafter"/>
</dbReference>
<dbReference type="PANTHER" id="PTHR10543:SF89">
    <property type="entry name" value="CAROTENOID 9,10(9',10')-CLEAVAGE DIOXYGENASE 1"/>
    <property type="match status" value="1"/>
</dbReference>
<dbReference type="InterPro" id="IPR004294">
    <property type="entry name" value="Carotenoid_Oase"/>
</dbReference>
<dbReference type="PANTHER" id="PTHR10543">
    <property type="entry name" value="BETA-CAROTENE DIOXYGENASE"/>
    <property type="match status" value="1"/>
</dbReference>
<evidence type="ECO:0008006" key="7">
    <source>
        <dbReference type="Google" id="ProtNLM"/>
    </source>
</evidence>
<protein>
    <recommendedName>
        <fullName evidence="7">Dioxygenase</fullName>
    </recommendedName>
</protein>